<keyword evidence="1" id="KW-0540">Nuclease</keyword>
<gene>
    <name evidence="1" type="ORF">ABH853_00570</name>
</gene>
<dbReference type="Gene3D" id="1.10.30.50">
    <property type="match status" value="1"/>
</dbReference>
<dbReference type="InterPro" id="IPR003615">
    <property type="entry name" value="HNH_nuc"/>
</dbReference>
<name>A0AAU7BHC4_9PSED</name>
<keyword evidence="1" id="KW-0378">Hydrolase</keyword>
<sequence>MRKIPLPVVNDIENLQLLEASKSDNAQAIVAQMPAMRNRFEEYDRGCGNPWVVDIDQQFEGTKAHLQHLYTSPPVALGFIAQLRTSLAGACPVCGGRGIATLDHYLPKSFYAEFSFYSKNLVPACYNCNTKRGNRTKGDLDGERPVHPYFDAFAERRIMLIEISPPWEAPEVNAVPFDVTGAELVTAKWHIENIIVPAGFDGEIRNLWAAIIRKPHVYFNDTTDINAMIRDLQRWQGIEEESDSSMNGWRSCFIHGLTRNQAALRYISESPIVIPPA</sequence>
<dbReference type="EMBL" id="CP157179">
    <property type="protein sequence ID" value="XBG31919.1"/>
    <property type="molecule type" value="Genomic_DNA"/>
</dbReference>
<accession>A0AAU7BHC4</accession>
<dbReference type="CDD" id="cd00085">
    <property type="entry name" value="HNHc"/>
    <property type="match status" value="1"/>
</dbReference>
<dbReference type="AlphaFoldDB" id="A0AAU7BHC4"/>
<reference evidence="1" key="2">
    <citation type="submission" date="2024-05" db="EMBL/GenBank/DDBJ databases">
        <authorList>
            <person name="Mellies J."/>
            <person name="Newton I."/>
        </authorList>
    </citation>
    <scope>NUCLEOTIDE SEQUENCE</scope>
    <source>
        <strain evidence="1">13.2</strain>
    </source>
</reference>
<reference evidence="1" key="1">
    <citation type="journal article" date="2019" name="Microbiol. Resour. Announc.">
        <title>Draft Genome Sequences of Five Environmental Bacterial Isolates That Degrade Polyethylene Terephthalate Plastic.</title>
        <authorList>
            <person name="Leon-Zayas R."/>
            <person name="Roberts C."/>
            <person name="Vague M."/>
            <person name="Mellies J.L."/>
        </authorList>
    </citation>
    <scope>NUCLEOTIDE SEQUENCE</scope>
    <source>
        <strain evidence="1">13.2</strain>
    </source>
</reference>
<dbReference type="GO" id="GO:0004519">
    <property type="term" value="F:endonuclease activity"/>
    <property type="evidence" value="ECO:0007669"/>
    <property type="project" value="UniProtKB-KW"/>
</dbReference>
<keyword evidence="1" id="KW-0255">Endonuclease</keyword>
<protein>
    <submittedName>
        <fullName evidence="1">HNH endonuclease</fullName>
    </submittedName>
</protein>
<organism evidence="1">
    <name type="scientific">Pseudomonas sp. 13.2</name>
    <dbReference type="NCBI Taxonomy" id="3144665"/>
    <lineage>
        <taxon>Bacteria</taxon>
        <taxon>Pseudomonadati</taxon>
        <taxon>Pseudomonadota</taxon>
        <taxon>Gammaproteobacteria</taxon>
        <taxon>Pseudomonadales</taxon>
        <taxon>Pseudomonadaceae</taxon>
        <taxon>Pseudomonas</taxon>
    </lineage>
</organism>
<evidence type="ECO:0000313" key="1">
    <source>
        <dbReference type="EMBL" id="XBG31919.1"/>
    </source>
</evidence>
<proteinExistence type="predicted"/>